<evidence type="ECO:0000259" key="8">
    <source>
        <dbReference type="Pfam" id="PF06886"/>
    </source>
</evidence>
<evidence type="ECO:0000256" key="7">
    <source>
        <dbReference type="SAM" id="MobiDB-lite"/>
    </source>
</evidence>
<evidence type="ECO:0000256" key="1">
    <source>
        <dbReference type="ARBA" id="ARBA00004245"/>
    </source>
</evidence>
<dbReference type="Pfam" id="PF06886">
    <property type="entry name" value="TPX2"/>
    <property type="match status" value="1"/>
</dbReference>
<evidence type="ECO:0000256" key="3">
    <source>
        <dbReference type="ARBA" id="ARBA00022490"/>
    </source>
</evidence>
<gene>
    <name evidence="9" type="ORF">F511_10791</name>
</gene>
<evidence type="ECO:0000256" key="6">
    <source>
        <dbReference type="SAM" id="Coils"/>
    </source>
</evidence>
<comment type="subcellular location">
    <subcellularLocation>
        <location evidence="1">Cytoplasm</location>
        <location evidence="1">Cytoskeleton</location>
    </subcellularLocation>
</comment>
<keyword evidence="5" id="KW-0206">Cytoskeleton</keyword>
<dbReference type="EMBL" id="KQ994471">
    <property type="protein sequence ID" value="KZV48205.1"/>
    <property type="molecule type" value="Genomic_DNA"/>
</dbReference>
<dbReference type="PANTHER" id="PTHR46372">
    <property type="entry name" value="PROTEIN WVD2-LIKE 3"/>
    <property type="match status" value="1"/>
</dbReference>
<dbReference type="GO" id="GO:0000226">
    <property type="term" value="P:microtubule cytoskeleton organization"/>
    <property type="evidence" value="ECO:0007669"/>
    <property type="project" value="InterPro"/>
</dbReference>
<dbReference type="PANTHER" id="PTHR46372:SF2">
    <property type="entry name" value="PROTEIN WVD2-LIKE 3"/>
    <property type="match status" value="1"/>
</dbReference>
<keyword evidence="10" id="KW-1185">Reference proteome</keyword>
<feature type="domain" description="TPX2 C-terminal" evidence="8">
    <location>
        <begin position="239"/>
        <end position="315"/>
    </location>
</feature>
<evidence type="ECO:0000313" key="10">
    <source>
        <dbReference type="Proteomes" id="UP000250235"/>
    </source>
</evidence>
<feature type="coiled-coil region" evidence="6">
    <location>
        <begin position="246"/>
        <end position="280"/>
    </location>
</feature>
<evidence type="ECO:0000256" key="4">
    <source>
        <dbReference type="ARBA" id="ARBA00022701"/>
    </source>
</evidence>
<dbReference type="OrthoDB" id="1925970at2759"/>
<dbReference type="AlphaFoldDB" id="A0A2Z7CP99"/>
<evidence type="ECO:0000256" key="2">
    <source>
        <dbReference type="ARBA" id="ARBA00005885"/>
    </source>
</evidence>
<organism evidence="9 10">
    <name type="scientific">Dorcoceras hygrometricum</name>
    <dbReference type="NCBI Taxonomy" id="472368"/>
    <lineage>
        <taxon>Eukaryota</taxon>
        <taxon>Viridiplantae</taxon>
        <taxon>Streptophyta</taxon>
        <taxon>Embryophyta</taxon>
        <taxon>Tracheophyta</taxon>
        <taxon>Spermatophyta</taxon>
        <taxon>Magnoliopsida</taxon>
        <taxon>eudicotyledons</taxon>
        <taxon>Gunneridae</taxon>
        <taxon>Pentapetalae</taxon>
        <taxon>asterids</taxon>
        <taxon>lamiids</taxon>
        <taxon>Lamiales</taxon>
        <taxon>Gesneriaceae</taxon>
        <taxon>Didymocarpoideae</taxon>
        <taxon>Trichosporeae</taxon>
        <taxon>Loxocarpinae</taxon>
        <taxon>Dorcoceras</taxon>
    </lineage>
</organism>
<keyword evidence="4" id="KW-0493">Microtubule</keyword>
<feature type="region of interest" description="Disordered" evidence="7">
    <location>
        <begin position="177"/>
        <end position="213"/>
    </location>
</feature>
<name>A0A2Z7CP99_9LAMI</name>
<dbReference type="GO" id="GO:0005874">
    <property type="term" value="C:microtubule"/>
    <property type="evidence" value="ECO:0007669"/>
    <property type="project" value="UniProtKB-KW"/>
</dbReference>
<feature type="compositionally biased region" description="Polar residues" evidence="7">
    <location>
        <begin position="185"/>
        <end position="195"/>
    </location>
</feature>
<proteinExistence type="inferred from homology"/>
<dbReference type="Proteomes" id="UP000250235">
    <property type="component" value="Unassembled WGS sequence"/>
</dbReference>
<reference evidence="9 10" key="1">
    <citation type="journal article" date="2015" name="Proc. Natl. Acad. Sci. U.S.A.">
        <title>The resurrection genome of Boea hygrometrica: A blueprint for survival of dehydration.</title>
        <authorList>
            <person name="Xiao L."/>
            <person name="Yang G."/>
            <person name="Zhang L."/>
            <person name="Yang X."/>
            <person name="Zhao S."/>
            <person name="Ji Z."/>
            <person name="Zhou Q."/>
            <person name="Hu M."/>
            <person name="Wang Y."/>
            <person name="Chen M."/>
            <person name="Xu Y."/>
            <person name="Jin H."/>
            <person name="Xiao X."/>
            <person name="Hu G."/>
            <person name="Bao F."/>
            <person name="Hu Y."/>
            <person name="Wan P."/>
            <person name="Li L."/>
            <person name="Deng X."/>
            <person name="Kuang T."/>
            <person name="Xiang C."/>
            <person name="Zhu J.K."/>
            <person name="Oliver M.J."/>
            <person name="He Y."/>
        </authorList>
    </citation>
    <scope>NUCLEOTIDE SEQUENCE [LARGE SCALE GENOMIC DNA]</scope>
    <source>
        <strain evidence="10">cv. XS01</strain>
    </source>
</reference>
<comment type="similarity">
    <text evidence="2">Belongs to the TPX2 family.</text>
</comment>
<feature type="region of interest" description="Disordered" evidence="7">
    <location>
        <begin position="341"/>
        <end position="368"/>
    </location>
</feature>
<feature type="compositionally biased region" description="Polar residues" evidence="7">
    <location>
        <begin position="349"/>
        <end position="368"/>
    </location>
</feature>
<dbReference type="InterPro" id="IPR044806">
    <property type="entry name" value="WVD2/WDL1-4"/>
</dbReference>
<accession>A0A2Z7CP99</accession>
<evidence type="ECO:0000313" key="9">
    <source>
        <dbReference type="EMBL" id="KZV48205.1"/>
    </source>
</evidence>
<protein>
    <recommendedName>
        <fullName evidence="8">TPX2 C-terminal domain-containing protein</fullName>
    </recommendedName>
</protein>
<evidence type="ECO:0000256" key="5">
    <source>
        <dbReference type="ARBA" id="ARBA00023212"/>
    </source>
</evidence>
<feature type="region of interest" description="Disordered" evidence="7">
    <location>
        <begin position="296"/>
        <end position="326"/>
    </location>
</feature>
<keyword evidence="3" id="KW-0963">Cytoplasm</keyword>
<keyword evidence="6" id="KW-0175">Coiled coil</keyword>
<sequence length="368" mass="40367">MGLEGTDIHRIDKEPDGVIIFSNGVTPDSYCINSVNVDMVGVGQVDLVQQYELNNLALEFDDVLDESTEIKEYEVKECNDEKLVEDSDIWQVEQHEPKSPGDIKNFVECASSEGQKVAVCNDKTLICGENVTKSAGGSSKTKCALPLPSPLATEKLASGGTLPYGVDLENISSGDKLSPIRASPHPTSAKYNLASSPAVPSKLPQPDKKKQVDEDNCSVASRTMASARKLRTIVASAPVFKSSERAERRKEFYSKLEEKHQALEAEKTQCEARTKEEKEAAIKQLRKSLLFKATPMPSFYNEGPPPKVELKKPPPTRARSPKLGRRKVCHDANCVVKGSKEALCRNSPPKASTNRKFGVNIQNRAPSR</sequence>
<dbReference type="GO" id="GO:0008017">
    <property type="term" value="F:microtubule binding"/>
    <property type="evidence" value="ECO:0007669"/>
    <property type="project" value="InterPro"/>
</dbReference>
<dbReference type="InterPro" id="IPR027329">
    <property type="entry name" value="TPX2_C"/>
</dbReference>